<dbReference type="PANTHER" id="PTHR43510">
    <property type="entry name" value="AMINOTRANSFERASE FUNCTION, HYPOTHETICAL (EUROFUNG)"/>
    <property type="match status" value="1"/>
</dbReference>
<dbReference type="EMBL" id="JAUJDW010000012">
    <property type="protein sequence ID" value="KAK0659817.1"/>
    <property type="molecule type" value="Genomic_DNA"/>
</dbReference>
<dbReference type="InterPro" id="IPR004838">
    <property type="entry name" value="NHTrfase_class1_PyrdxlP-BS"/>
</dbReference>
<evidence type="ECO:0000313" key="5">
    <source>
        <dbReference type="Proteomes" id="UP001175001"/>
    </source>
</evidence>
<dbReference type="GO" id="GO:0030170">
    <property type="term" value="F:pyridoxal phosphate binding"/>
    <property type="evidence" value="ECO:0007669"/>
    <property type="project" value="InterPro"/>
</dbReference>
<gene>
    <name evidence="4" type="primary">aruH</name>
    <name evidence="4" type="ORF">DIS24_g3675</name>
</gene>
<sequence>MVQIKQFAIERWMDDYEHSAKLNLAETCCASISLHDLQSLSSAESSKAIVDYSQKQVYGAIRSTETLRSNIAARFIPEGARLSADNVLITNGAIQANFLALYTNIGPGDHVICHYPTYQQLYSVPESLGAEVSLWRAKEDDGWRVDIDELRALIRPNTKLIIINNPQNPTGATLSRTVLSSIVDVAREHAIFIHSDEVYRPLFHSLNDDEERPPSILAFNYPKSLATGSMSKAFSLAGIRLGWIASPSPALIDAFASARDYTTISVSQLDDAVAAFALGEAVVHNLLARNVALARSNLALVSAFVEEHKATCRWAKPTAGTTAFVRFERDGKPVDDSEFCKRVLEKTGVLLAPGSTCFGEGEVFQGFVRIGYVQDTQVMVDGLNVLRAFMREEFAKVPLAA</sequence>
<feature type="domain" description="Aminotransferase class I/classII large" evidence="3">
    <location>
        <begin position="49"/>
        <end position="374"/>
    </location>
</feature>
<dbReference type="AlphaFoldDB" id="A0AA39YY14"/>
<comment type="caution">
    <text evidence="4">The sequence shown here is derived from an EMBL/GenBank/DDBJ whole genome shotgun (WGS) entry which is preliminary data.</text>
</comment>
<name>A0AA39YY14_9PEZI</name>
<evidence type="ECO:0000259" key="3">
    <source>
        <dbReference type="Pfam" id="PF00155"/>
    </source>
</evidence>
<reference evidence="4" key="1">
    <citation type="submission" date="2023-06" db="EMBL/GenBank/DDBJ databases">
        <title>Multi-omics analyses reveal the molecular pathogenesis toolkit of Lasiodiplodia hormozganensis, a cross-kingdom pathogen.</title>
        <authorList>
            <person name="Felix C."/>
            <person name="Meneses R."/>
            <person name="Goncalves M.F.M."/>
            <person name="Tilleman L."/>
            <person name="Duarte A.S."/>
            <person name="Jorrin-Novo J.V."/>
            <person name="Van De Peer Y."/>
            <person name="Deforce D."/>
            <person name="Van Nieuwerburgh F."/>
            <person name="Esteves A.C."/>
            <person name="Alves A."/>
        </authorList>
    </citation>
    <scope>NUCLEOTIDE SEQUENCE</scope>
    <source>
        <strain evidence="4">CBS 339.90</strain>
    </source>
</reference>
<keyword evidence="2" id="KW-0663">Pyridoxal phosphate</keyword>
<dbReference type="Gene3D" id="3.40.640.10">
    <property type="entry name" value="Type I PLP-dependent aspartate aminotransferase-like (Major domain)"/>
    <property type="match status" value="1"/>
</dbReference>
<dbReference type="CDD" id="cd00609">
    <property type="entry name" value="AAT_like"/>
    <property type="match status" value="1"/>
</dbReference>
<comment type="similarity">
    <text evidence="1">Belongs to the class-I pyridoxal-phosphate-dependent aminotransferase family.</text>
</comment>
<evidence type="ECO:0000256" key="2">
    <source>
        <dbReference type="ARBA" id="ARBA00022898"/>
    </source>
</evidence>
<organism evidence="4 5">
    <name type="scientific">Lasiodiplodia hormozganensis</name>
    <dbReference type="NCBI Taxonomy" id="869390"/>
    <lineage>
        <taxon>Eukaryota</taxon>
        <taxon>Fungi</taxon>
        <taxon>Dikarya</taxon>
        <taxon>Ascomycota</taxon>
        <taxon>Pezizomycotina</taxon>
        <taxon>Dothideomycetes</taxon>
        <taxon>Dothideomycetes incertae sedis</taxon>
        <taxon>Botryosphaeriales</taxon>
        <taxon>Botryosphaeriaceae</taxon>
        <taxon>Lasiodiplodia</taxon>
    </lineage>
</organism>
<evidence type="ECO:0000256" key="1">
    <source>
        <dbReference type="ARBA" id="ARBA00007441"/>
    </source>
</evidence>
<dbReference type="PANTHER" id="PTHR43510:SF1">
    <property type="entry name" value="AMINOTRANSFERASE FUNCTION, HYPOTHETICAL (EUROFUNG)"/>
    <property type="match status" value="1"/>
</dbReference>
<dbReference type="InterPro" id="IPR015421">
    <property type="entry name" value="PyrdxlP-dep_Trfase_major"/>
</dbReference>
<dbReference type="SUPFAM" id="SSF53383">
    <property type="entry name" value="PLP-dependent transferases"/>
    <property type="match status" value="1"/>
</dbReference>
<dbReference type="GO" id="GO:0003824">
    <property type="term" value="F:catalytic activity"/>
    <property type="evidence" value="ECO:0007669"/>
    <property type="project" value="InterPro"/>
</dbReference>
<dbReference type="InterPro" id="IPR015422">
    <property type="entry name" value="PyrdxlP-dep_Trfase_small"/>
</dbReference>
<keyword evidence="5" id="KW-1185">Reference proteome</keyword>
<dbReference type="InterPro" id="IPR004839">
    <property type="entry name" value="Aminotransferase_I/II_large"/>
</dbReference>
<accession>A0AA39YY14</accession>
<dbReference type="PROSITE" id="PS00105">
    <property type="entry name" value="AA_TRANSFER_CLASS_1"/>
    <property type="match status" value="1"/>
</dbReference>
<proteinExistence type="inferred from homology"/>
<dbReference type="InterPro" id="IPR015424">
    <property type="entry name" value="PyrdxlP-dep_Trfase"/>
</dbReference>
<dbReference type="Gene3D" id="3.90.1150.10">
    <property type="entry name" value="Aspartate Aminotransferase, domain 1"/>
    <property type="match status" value="1"/>
</dbReference>
<evidence type="ECO:0000313" key="4">
    <source>
        <dbReference type="EMBL" id="KAK0659817.1"/>
    </source>
</evidence>
<dbReference type="Pfam" id="PF00155">
    <property type="entry name" value="Aminotran_1_2"/>
    <property type="match status" value="1"/>
</dbReference>
<dbReference type="Proteomes" id="UP001175001">
    <property type="component" value="Unassembled WGS sequence"/>
</dbReference>
<protein>
    <submittedName>
        <fullName evidence="4">Arginine--pyruvate transaminase AruH</fullName>
    </submittedName>
</protein>